<sequence>MKKQSKAAIENAYKLVINTVFEKLTITVLNNNHAEYHAEFFEKKRNAFKIDEIIENAFKTCDIEFKDIGSVAAFTGPGSFTGIKLGLSMAYAMICAAGSGVKKSGVSMLDYLIFDAFSHIKKNKTAAALVPGVRGEYFCRLMKNIKGDMKASFAKSKGEFVTSSTSLAEEIKPDYIIIEECASAFFEDKILEGYTGAKLIVSSVRPKAVASFIGYCENVDPERQLELVPMYLKDTYAVKPKVMTA</sequence>
<dbReference type="STRING" id="1817813.A2008_07420"/>
<evidence type="ECO:0000313" key="2">
    <source>
        <dbReference type="EMBL" id="OGM01174.1"/>
    </source>
</evidence>
<reference evidence="2 3" key="1">
    <citation type="journal article" date="2016" name="Nat. Commun.">
        <title>Thousands of microbial genomes shed light on interconnected biogeochemical processes in an aquifer system.</title>
        <authorList>
            <person name="Anantharaman K."/>
            <person name="Brown C.T."/>
            <person name="Hug L.A."/>
            <person name="Sharon I."/>
            <person name="Castelle C.J."/>
            <person name="Probst A.J."/>
            <person name="Thomas B.C."/>
            <person name="Singh A."/>
            <person name="Wilkins M.J."/>
            <person name="Karaoz U."/>
            <person name="Brodie E.L."/>
            <person name="Williams K.H."/>
            <person name="Hubbard S.S."/>
            <person name="Banfield J.F."/>
        </authorList>
    </citation>
    <scope>NUCLEOTIDE SEQUENCE [LARGE SCALE GENOMIC DNA]</scope>
</reference>
<dbReference type="Pfam" id="PF00814">
    <property type="entry name" value="TsaD"/>
    <property type="match status" value="1"/>
</dbReference>
<dbReference type="EMBL" id="MGFH01000239">
    <property type="protein sequence ID" value="OGM01174.1"/>
    <property type="molecule type" value="Genomic_DNA"/>
</dbReference>
<dbReference type="AlphaFoldDB" id="A0A1F7WEC8"/>
<evidence type="ECO:0000313" key="3">
    <source>
        <dbReference type="Proteomes" id="UP000178735"/>
    </source>
</evidence>
<dbReference type="InterPro" id="IPR043129">
    <property type="entry name" value="ATPase_NBD"/>
</dbReference>
<dbReference type="Gene3D" id="3.30.420.40">
    <property type="match status" value="1"/>
</dbReference>
<feature type="domain" description="Gcp-like" evidence="1">
    <location>
        <begin position="49"/>
        <end position="146"/>
    </location>
</feature>
<comment type="caution">
    <text evidence="2">The sequence shown here is derived from an EMBL/GenBank/DDBJ whole genome shotgun (WGS) entry which is preliminary data.</text>
</comment>
<protein>
    <recommendedName>
        <fullName evidence="1">Gcp-like domain-containing protein</fullName>
    </recommendedName>
</protein>
<dbReference type="SUPFAM" id="SSF53067">
    <property type="entry name" value="Actin-like ATPase domain"/>
    <property type="match status" value="1"/>
</dbReference>
<name>A0A1F7WEC8_9BACT</name>
<proteinExistence type="predicted"/>
<organism evidence="2 3">
    <name type="scientific">Candidatus Wallbacteria bacterium GWC2_49_35</name>
    <dbReference type="NCBI Taxonomy" id="1817813"/>
    <lineage>
        <taxon>Bacteria</taxon>
        <taxon>Candidatus Walliibacteriota</taxon>
    </lineage>
</organism>
<gene>
    <name evidence="2" type="ORF">A2008_07420</name>
</gene>
<accession>A0A1F7WEC8</accession>
<dbReference type="Gene3D" id="3.30.420.200">
    <property type="match status" value="1"/>
</dbReference>
<evidence type="ECO:0000259" key="1">
    <source>
        <dbReference type="Pfam" id="PF00814"/>
    </source>
</evidence>
<dbReference type="InterPro" id="IPR000905">
    <property type="entry name" value="Gcp-like_dom"/>
</dbReference>
<dbReference type="Proteomes" id="UP000178735">
    <property type="component" value="Unassembled WGS sequence"/>
</dbReference>